<keyword evidence="3" id="KW-1185">Reference proteome</keyword>
<accession>R4U7B1</accession>
<gene>
    <name evidence="2" type="primary">sufU</name>
    <name evidence="2" type="ORF">SSYRP_v1c09560</name>
</gene>
<dbReference type="eggNOG" id="COG0822">
    <property type="taxonomic scope" value="Bacteria"/>
</dbReference>
<dbReference type="Pfam" id="PF01592">
    <property type="entry name" value="NifU_N"/>
    <property type="match status" value="1"/>
</dbReference>
<dbReference type="SUPFAM" id="SSF82649">
    <property type="entry name" value="SufE/NifU"/>
    <property type="match status" value="1"/>
</dbReference>
<dbReference type="InterPro" id="IPR002871">
    <property type="entry name" value="NIF_FeS_clus_asmbl_NifU_N"/>
</dbReference>
<dbReference type="EMBL" id="CP005078">
    <property type="protein sequence ID" value="AGM26543.1"/>
    <property type="molecule type" value="Genomic_DNA"/>
</dbReference>
<dbReference type="GO" id="GO:0051536">
    <property type="term" value="F:iron-sulfur cluster binding"/>
    <property type="evidence" value="ECO:0007669"/>
    <property type="project" value="InterPro"/>
</dbReference>
<dbReference type="OrthoDB" id="9804157at2"/>
<evidence type="ECO:0000313" key="2">
    <source>
        <dbReference type="EMBL" id="AGM26543.1"/>
    </source>
</evidence>
<organism evidence="2 3">
    <name type="scientific">Spiroplasma syrphidicola EA-1</name>
    <dbReference type="NCBI Taxonomy" id="1276229"/>
    <lineage>
        <taxon>Bacteria</taxon>
        <taxon>Bacillati</taxon>
        <taxon>Mycoplasmatota</taxon>
        <taxon>Mollicutes</taxon>
        <taxon>Entomoplasmatales</taxon>
        <taxon>Spiroplasmataceae</taxon>
        <taxon>Spiroplasma</taxon>
    </lineage>
</organism>
<dbReference type="HOGENOM" id="CLU_079283_4_1_14"/>
<dbReference type="CDD" id="cd06664">
    <property type="entry name" value="IscU_like"/>
    <property type="match status" value="1"/>
</dbReference>
<reference evidence="2 3" key="1">
    <citation type="journal article" date="2013" name="Genome Biol. Evol.">
        <title>Complete genomes of two dipteran-associated spiroplasmas provided insights into the origin, dynamics, and impacts of viral invasion in spiroplasma.</title>
        <authorList>
            <person name="Ku C."/>
            <person name="Lo W.S."/>
            <person name="Chen L.L."/>
            <person name="Kuo C.H."/>
        </authorList>
    </citation>
    <scope>NUCLEOTIDE SEQUENCE [LARGE SCALE GENOMIC DNA]</scope>
    <source>
        <strain evidence="2">EA-1</strain>
    </source>
</reference>
<dbReference type="RefSeq" id="WP_016341182.1">
    <property type="nucleotide sequence ID" value="NC_021284.1"/>
</dbReference>
<dbReference type="GO" id="GO:0016226">
    <property type="term" value="P:iron-sulfur cluster assembly"/>
    <property type="evidence" value="ECO:0007669"/>
    <property type="project" value="InterPro"/>
</dbReference>
<protein>
    <submittedName>
        <fullName evidence="2">FeS assembly protein</fullName>
    </submittedName>
</protein>
<dbReference type="Gene3D" id="3.90.1010.10">
    <property type="match status" value="1"/>
</dbReference>
<dbReference type="NCBIfam" id="TIGR01994">
    <property type="entry name" value="SUF_scaf_2"/>
    <property type="match status" value="1"/>
</dbReference>
<proteinExistence type="predicted"/>
<evidence type="ECO:0000259" key="1">
    <source>
        <dbReference type="Pfam" id="PF01592"/>
    </source>
</evidence>
<dbReference type="KEGG" id="ssyr:SSYRP_v1c09560"/>
<dbReference type="PATRIC" id="fig|1276229.3.peg.947"/>
<name>R4U7B1_9MOLU</name>
<feature type="domain" description="NIF system FeS cluster assembly NifU N-terminal" evidence="1">
    <location>
        <begin position="13"/>
        <end position="96"/>
    </location>
</feature>
<dbReference type="STRING" id="1276229.SSYRP_v1c09560"/>
<evidence type="ECO:0000313" key="3">
    <source>
        <dbReference type="Proteomes" id="UP000013963"/>
    </source>
</evidence>
<dbReference type="Proteomes" id="UP000013963">
    <property type="component" value="Chromosome"/>
</dbReference>
<dbReference type="AlphaFoldDB" id="R4U7B1"/>
<dbReference type="GO" id="GO:0005506">
    <property type="term" value="F:iron ion binding"/>
    <property type="evidence" value="ECO:0007669"/>
    <property type="project" value="InterPro"/>
</dbReference>
<sequence>MNIDNKDPLYLRQIIMDHYSNPRHKGLTKQADTLYIHQASDSCIDDLQLELLIKNDVITNARFDGVGCAISTSTTDIIADLIINKSVSTAMKIIENYLAMIYAKPYQEELLDELVAFTNIPKQPNRIKCATIGVNGYVKLLTTEKQ</sequence>